<proteinExistence type="predicted"/>
<evidence type="ECO:0000313" key="2">
    <source>
        <dbReference type="Proteomes" id="UP000286931"/>
    </source>
</evidence>
<name>A0A401YNK1_9ACTN</name>
<keyword evidence="2" id="KW-1185">Reference proteome</keyword>
<evidence type="ECO:0008006" key="3">
    <source>
        <dbReference type="Google" id="ProtNLM"/>
    </source>
</evidence>
<accession>A0A401YNK1</accession>
<evidence type="ECO:0000313" key="1">
    <source>
        <dbReference type="EMBL" id="GCD96194.1"/>
    </source>
</evidence>
<dbReference type="Pfam" id="PF14568">
    <property type="entry name" value="SUKH_6"/>
    <property type="match status" value="1"/>
</dbReference>
<dbReference type="InterPro" id="IPR037883">
    <property type="entry name" value="Knr4/Smi1-like_sf"/>
</dbReference>
<reference evidence="1 2" key="1">
    <citation type="submission" date="2018-12" db="EMBL/GenBank/DDBJ databases">
        <title>Draft genome sequence of Embleya hyalina NBRC 13850T.</title>
        <authorList>
            <person name="Komaki H."/>
            <person name="Hosoyama A."/>
            <person name="Kimura A."/>
            <person name="Ichikawa N."/>
            <person name="Tamura T."/>
        </authorList>
    </citation>
    <scope>NUCLEOTIDE SEQUENCE [LARGE SCALE GENOMIC DNA]</scope>
    <source>
        <strain evidence="1 2">NBRC 13850</strain>
    </source>
</reference>
<gene>
    <name evidence="1" type="ORF">EHYA_03878</name>
</gene>
<dbReference type="EMBL" id="BIFH01000019">
    <property type="protein sequence ID" value="GCD96194.1"/>
    <property type="molecule type" value="Genomic_DNA"/>
</dbReference>
<organism evidence="1 2">
    <name type="scientific">Embleya hyalina</name>
    <dbReference type="NCBI Taxonomy" id="516124"/>
    <lineage>
        <taxon>Bacteria</taxon>
        <taxon>Bacillati</taxon>
        <taxon>Actinomycetota</taxon>
        <taxon>Actinomycetes</taxon>
        <taxon>Kitasatosporales</taxon>
        <taxon>Streptomycetaceae</taxon>
        <taxon>Embleya</taxon>
    </lineage>
</organism>
<comment type="caution">
    <text evidence="1">The sequence shown here is derived from an EMBL/GenBank/DDBJ whole genome shotgun (WGS) entry which is preliminary data.</text>
</comment>
<dbReference type="AlphaFoldDB" id="A0A401YNK1"/>
<dbReference type="Proteomes" id="UP000286931">
    <property type="component" value="Unassembled WGS sequence"/>
</dbReference>
<sequence length="304" mass="33418">MIEDLLARPLPVDGEGVPGLGYDLVDLGVCEGGPAFLHAGVAVLRSRFGAPRAVAVDGVTDPSLRDLPGPPLSDVLVGRAVEMYGWTVGRSWLGVGLLADDDCASGEGARPAAVRAPLHPVRPAGSSWAEDLAALTGWRRPPRIVDWEAAERALGLRLPDDYKQLAEVFGAGSFDDNLDLRVPGSRPEDDLDLIVANRDEFADPAPADSGPLRLLEWAGNGAGYSFSWLVEDPDPQRWPVCVRIDAWDPWERFDCSATEFVLGMLTDPRHPYTLARHFETHWFTSVEDVERARETFRDEYHPRF</sequence>
<dbReference type="SUPFAM" id="SSF160631">
    <property type="entry name" value="SMI1/KNR4-like"/>
    <property type="match status" value="1"/>
</dbReference>
<protein>
    <recommendedName>
        <fullName evidence="3">Knr4/Smi1-like domain-containing protein</fullName>
    </recommendedName>
</protein>